<dbReference type="OrthoDB" id="3649107at2759"/>
<dbReference type="Gene3D" id="6.10.140.2220">
    <property type="match status" value="1"/>
</dbReference>
<reference evidence="8" key="1">
    <citation type="journal article" date="2018" name="Nat. Microbiol.">
        <title>Leveraging single-cell genomics to expand the fungal tree of life.</title>
        <authorList>
            <person name="Ahrendt S.R."/>
            <person name="Quandt C.A."/>
            <person name="Ciobanu D."/>
            <person name="Clum A."/>
            <person name="Salamov A."/>
            <person name="Andreopoulos B."/>
            <person name="Cheng J.F."/>
            <person name="Woyke T."/>
            <person name="Pelin A."/>
            <person name="Henrissat B."/>
            <person name="Reynolds N.K."/>
            <person name="Benny G.L."/>
            <person name="Smith M.E."/>
            <person name="James T.Y."/>
            <person name="Grigoriev I.V."/>
        </authorList>
    </citation>
    <scope>NUCLEOTIDE SEQUENCE [LARGE SCALE GENOMIC DNA]</scope>
</reference>
<feature type="region of interest" description="Disordered" evidence="5">
    <location>
        <begin position="277"/>
        <end position="298"/>
    </location>
</feature>
<evidence type="ECO:0000256" key="1">
    <source>
        <dbReference type="ARBA" id="ARBA00022723"/>
    </source>
</evidence>
<evidence type="ECO:0000256" key="5">
    <source>
        <dbReference type="SAM" id="MobiDB-lite"/>
    </source>
</evidence>
<dbReference type="Pfam" id="PF01753">
    <property type="entry name" value="zf-MYND"/>
    <property type="match status" value="1"/>
</dbReference>
<evidence type="ECO:0000259" key="6">
    <source>
        <dbReference type="PROSITE" id="PS50865"/>
    </source>
</evidence>
<keyword evidence="2 4" id="KW-0863">Zinc-finger</keyword>
<name>A0A4P9WJ72_9FUNG</name>
<dbReference type="InterPro" id="IPR002893">
    <property type="entry name" value="Znf_MYND"/>
</dbReference>
<sequence length="453" mass="49121">MPVRGLLPPCTWLNPAESPSHGQLGIGDPGGTRPRICNVERFDDSARTSEDAEVWPLACVEDSSLEQILVVAQIGIRQGVALVAPKDGVESPPARLATTLHSFKSAREASDRGDWFVSANAYRAAYQSAPSTFAQRFQLLLHHLEPFIKRTLPLAHADDFTAWRDVEVCFRSRDNTNTNLPSGPILDSVLANLRAALAQLDFPIGPLIARSLRLPGLACDVCGTSATTNRLRWCGTCKRAAYCSTTCQEGAWERHGRGCRPPGAFQNGDFVRHSGLTRRQARYDLPTPSGGRADEDDLNGYFLQVSGGSLAIGAIRSDCGRRGPPSSHERSPSQPPRNKLTTSSSTGASVRTSSTGIVLIPYAGQNNLIAGFPENSLQDPFEREVSGRGAVDANMELKQPTLETVFLPPPSPHHHRILHPNSPLSCIHESMVVSGHVSGNFLAYLVLKEVRET</sequence>
<dbReference type="SUPFAM" id="SSF144232">
    <property type="entry name" value="HIT/MYND zinc finger-like"/>
    <property type="match status" value="1"/>
</dbReference>
<evidence type="ECO:0000256" key="2">
    <source>
        <dbReference type="ARBA" id="ARBA00022771"/>
    </source>
</evidence>
<evidence type="ECO:0000313" key="7">
    <source>
        <dbReference type="EMBL" id="RKO91528.1"/>
    </source>
</evidence>
<dbReference type="PROSITE" id="PS01360">
    <property type="entry name" value="ZF_MYND_1"/>
    <property type="match status" value="1"/>
</dbReference>
<organism evidence="7 8">
    <name type="scientific">Blyttiomyces helicus</name>
    <dbReference type="NCBI Taxonomy" id="388810"/>
    <lineage>
        <taxon>Eukaryota</taxon>
        <taxon>Fungi</taxon>
        <taxon>Fungi incertae sedis</taxon>
        <taxon>Chytridiomycota</taxon>
        <taxon>Chytridiomycota incertae sedis</taxon>
        <taxon>Chytridiomycetes</taxon>
        <taxon>Chytridiomycetes incertae sedis</taxon>
        <taxon>Blyttiomyces</taxon>
    </lineage>
</organism>
<keyword evidence="3" id="KW-0862">Zinc</keyword>
<dbReference type="PROSITE" id="PS50865">
    <property type="entry name" value="ZF_MYND_2"/>
    <property type="match status" value="1"/>
</dbReference>
<keyword evidence="8" id="KW-1185">Reference proteome</keyword>
<dbReference type="EMBL" id="KZ995026">
    <property type="protein sequence ID" value="RKO91528.1"/>
    <property type="molecule type" value="Genomic_DNA"/>
</dbReference>
<accession>A0A4P9WJ72</accession>
<feature type="domain" description="MYND-type" evidence="6">
    <location>
        <begin position="219"/>
        <end position="259"/>
    </location>
</feature>
<dbReference type="AlphaFoldDB" id="A0A4P9WJ72"/>
<evidence type="ECO:0000256" key="4">
    <source>
        <dbReference type="PROSITE-ProRule" id="PRU00134"/>
    </source>
</evidence>
<dbReference type="Proteomes" id="UP000269721">
    <property type="component" value="Unassembled WGS sequence"/>
</dbReference>
<feature type="compositionally biased region" description="Low complexity" evidence="5">
    <location>
        <begin position="341"/>
        <end position="350"/>
    </location>
</feature>
<evidence type="ECO:0000256" key="3">
    <source>
        <dbReference type="ARBA" id="ARBA00022833"/>
    </source>
</evidence>
<keyword evidence="1" id="KW-0479">Metal-binding</keyword>
<proteinExistence type="predicted"/>
<protein>
    <recommendedName>
        <fullName evidence="6">MYND-type domain-containing protein</fullName>
    </recommendedName>
</protein>
<evidence type="ECO:0000313" key="8">
    <source>
        <dbReference type="Proteomes" id="UP000269721"/>
    </source>
</evidence>
<feature type="region of interest" description="Disordered" evidence="5">
    <location>
        <begin position="315"/>
        <end position="350"/>
    </location>
</feature>
<dbReference type="GO" id="GO:0008270">
    <property type="term" value="F:zinc ion binding"/>
    <property type="evidence" value="ECO:0007669"/>
    <property type="project" value="UniProtKB-KW"/>
</dbReference>
<gene>
    <name evidence="7" type="ORF">BDK51DRAFT_47824</name>
</gene>